<sequence>MLHQAYEEFAGALRDPSSQSNKARLSHLSDQLQARGVYGDAALHLLQKYGGQINWQGMSQEVFSSFYRFVYFICREPGKRNVQVGTALAAWQLVLCGRFRLLERWCSYVSSHHKANVVLEDTWRQVLDFSRTVHEDLSNYDPASAWPVLLDDFVEHIKGSRRHRPAQLLVEPLDILSPWACRTITAVSPRSGSKRRPPDVLEVADQLQQLPLAETGSSGAAAGSSMSMSPVSHRTMPTAKRVRFSEHEPPQQQQGSQGMAGSSARRPDVGGDVAMQGRRSSEDAMQGDAMADAGAIQQQQQQELPTAPGGVHAGGSSSSTAGTWPPALANTAGIGGQLPSAVFPTGGVAGDISGIRSGSSSSSRRAVGAPAGGSVPQFGQAAASSQPSSQQQAGWSGPFSSSGSSQAMGPHAPVGQARMPAAMQSACVPAPAGLAFREAGLTGAGLAAQQQQQGLGMAVGSSMYRASSGSSMDMSMDAASEQQQQQLSVALPGQQQQQQHMPGHPPLHPSSAHALQHGHVRSEAEMRRTSSVIAMMQCTVTDALGFN</sequence>
<gene>
    <name evidence="4" type="ORF">BQ4739_LOCUS9758</name>
</gene>
<feature type="compositionally biased region" description="Low complexity" evidence="2">
    <location>
        <begin position="251"/>
        <end position="264"/>
    </location>
</feature>
<evidence type="ECO:0000259" key="3">
    <source>
        <dbReference type="PROSITE" id="PS51229"/>
    </source>
</evidence>
<evidence type="ECO:0000256" key="2">
    <source>
        <dbReference type="SAM" id="MobiDB-lite"/>
    </source>
</evidence>
<dbReference type="GO" id="GO:0000151">
    <property type="term" value="C:ubiquitin ligase complex"/>
    <property type="evidence" value="ECO:0007669"/>
    <property type="project" value="TreeGrafter"/>
</dbReference>
<dbReference type="InterPro" id="IPR005176">
    <property type="entry name" value="PONY_dom"/>
</dbReference>
<accession>A0A383VXA0</accession>
<name>A0A383VXA0_TETOB</name>
<dbReference type="AlphaFoldDB" id="A0A383VXA0"/>
<feature type="compositionally biased region" description="Low complexity" evidence="2">
    <location>
        <begin position="283"/>
        <end position="327"/>
    </location>
</feature>
<dbReference type="PROSITE" id="PS51229">
    <property type="entry name" value="DCUN1"/>
    <property type="match status" value="1"/>
</dbReference>
<feature type="compositionally biased region" description="Low complexity" evidence="2">
    <location>
        <begin position="354"/>
        <end position="405"/>
    </location>
</feature>
<dbReference type="Gene3D" id="1.10.238.200">
    <property type="entry name" value="Cullin, PONY binding domain"/>
    <property type="match status" value="1"/>
</dbReference>
<feature type="compositionally biased region" description="Low complexity" evidence="2">
    <location>
        <begin position="216"/>
        <end position="229"/>
    </location>
</feature>
<dbReference type="GO" id="GO:0031624">
    <property type="term" value="F:ubiquitin conjugating enzyme binding"/>
    <property type="evidence" value="ECO:0007669"/>
    <property type="project" value="TreeGrafter"/>
</dbReference>
<dbReference type="Proteomes" id="UP000256970">
    <property type="component" value="Unassembled WGS sequence"/>
</dbReference>
<dbReference type="GO" id="GO:0032182">
    <property type="term" value="F:ubiquitin-like protein binding"/>
    <property type="evidence" value="ECO:0007669"/>
    <property type="project" value="TreeGrafter"/>
</dbReference>
<evidence type="ECO:0000313" key="4">
    <source>
        <dbReference type="EMBL" id="SZX69489.1"/>
    </source>
</evidence>
<evidence type="ECO:0000313" key="5">
    <source>
        <dbReference type="Proteomes" id="UP000256970"/>
    </source>
</evidence>
<feature type="region of interest" description="Disordered" evidence="2">
    <location>
        <begin position="354"/>
        <end position="414"/>
    </location>
</feature>
<protein>
    <recommendedName>
        <fullName evidence="1">Defective in cullin neddylation protein</fullName>
    </recommendedName>
</protein>
<feature type="compositionally biased region" description="Low complexity" evidence="2">
    <location>
        <begin position="466"/>
        <end position="502"/>
    </location>
</feature>
<feature type="region of interest" description="Disordered" evidence="2">
    <location>
        <begin position="466"/>
        <end position="517"/>
    </location>
</feature>
<keyword evidence="5" id="KW-1185">Reference proteome</keyword>
<dbReference type="PANTHER" id="PTHR12281">
    <property type="entry name" value="RP42 RELATED"/>
    <property type="match status" value="1"/>
</dbReference>
<proteinExistence type="predicted"/>
<feature type="domain" description="DCUN1" evidence="3">
    <location>
        <begin position="1"/>
        <end position="158"/>
    </location>
</feature>
<dbReference type="EMBL" id="FNXT01000932">
    <property type="protein sequence ID" value="SZX69489.1"/>
    <property type="molecule type" value="Genomic_DNA"/>
</dbReference>
<dbReference type="STRING" id="3088.A0A383VXA0"/>
<comment type="function">
    <text evidence="1">Neddylation of cullins play an essential role in the regulation of SCF-type complexes activity.</text>
</comment>
<dbReference type="GO" id="GO:0097602">
    <property type="term" value="F:cullin family protein binding"/>
    <property type="evidence" value="ECO:0007669"/>
    <property type="project" value="TreeGrafter"/>
</dbReference>
<dbReference type="InterPro" id="IPR014764">
    <property type="entry name" value="DCN-prot"/>
</dbReference>
<dbReference type="GO" id="GO:0005886">
    <property type="term" value="C:plasma membrane"/>
    <property type="evidence" value="ECO:0007669"/>
    <property type="project" value="UniProtKB-ARBA"/>
</dbReference>
<feature type="region of interest" description="Disordered" evidence="2">
    <location>
        <begin position="214"/>
        <end position="328"/>
    </location>
</feature>
<dbReference type="PANTHER" id="PTHR12281:SF31">
    <property type="entry name" value="DCN1-LIKE PROTEIN 3"/>
    <property type="match status" value="1"/>
</dbReference>
<reference evidence="4 5" key="1">
    <citation type="submission" date="2016-10" db="EMBL/GenBank/DDBJ databases">
        <authorList>
            <person name="Cai Z."/>
        </authorList>
    </citation>
    <scope>NUCLEOTIDE SEQUENCE [LARGE SCALE GENOMIC DNA]</scope>
</reference>
<evidence type="ECO:0000256" key="1">
    <source>
        <dbReference type="RuleBase" id="RU410713"/>
    </source>
</evidence>
<dbReference type="InterPro" id="IPR042460">
    <property type="entry name" value="DCN1-like_PONY"/>
</dbReference>
<dbReference type="Pfam" id="PF03556">
    <property type="entry name" value="Cullin_binding"/>
    <property type="match status" value="1"/>
</dbReference>
<organism evidence="4 5">
    <name type="scientific">Tetradesmus obliquus</name>
    <name type="common">Green alga</name>
    <name type="synonym">Acutodesmus obliquus</name>
    <dbReference type="NCBI Taxonomy" id="3088"/>
    <lineage>
        <taxon>Eukaryota</taxon>
        <taxon>Viridiplantae</taxon>
        <taxon>Chlorophyta</taxon>
        <taxon>core chlorophytes</taxon>
        <taxon>Chlorophyceae</taxon>
        <taxon>CS clade</taxon>
        <taxon>Sphaeropleales</taxon>
        <taxon>Scenedesmaceae</taxon>
        <taxon>Tetradesmus</taxon>
    </lineage>
</organism>
<dbReference type="GO" id="GO:0045116">
    <property type="term" value="P:protein neddylation"/>
    <property type="evidence" value="ECO:0007669"/>
    <property type="project" value="TreeGrafter"/>
</dbReference>
<dbReference type="FunFam" id="1.10.238.200:FF:000003">
    <property type="entry name" value="DCN1-like protein 3"/>
    <property type="match status" value="1"/>
</dbReference>